<sequence>MLQSSLHCKVPNGAIDITSLFINLNASTDAPHFVMEFIQAVFFTIDCGQGGESVLEEIVHGHLASVVKGLLQIWLGTCAGDTSEVDEGEREIMVKRDRTVRSKSIEVDLTANLPRMFGPDVSGRVIAEIRKAFGV</sequence>
<proteinExistence type="predicted"/>
<dbReference type="GO" id="GO:0009507">
    <property type="term" value="C:chloroplast"/>
    <property type="evidence" value="ECO:0007669"/>
    <property type="project" value="TreeGrafter"/>
</dbReference>
<protein>
    <submittedName>
        <fullName evidence="1">Uncharacterized protein</fullName>
    </submittedName>
</protein>
<dbReference type="Proteomes" id="UP000015105">
    <property type="component" value="Chromosome 7D"/>
</dbReference>
<dbReference type="AlphaFoldDB" id="A0A453T4K4"/>
<organism evidence="1 2">
    <name type="scientific">Aegilops tauschii subsp. strangulata</name>
    <name type="common">Goatgrass</name>
    <dbReference type="NCBI Taxonomy" id="200361"/>
    <lineage>
        <taxon>Eukaryota</taxon>
        <taxon>Viridiplantae</taxon>
        <taxon>Streptophyta</taxon>
        <taxon>Embryophyta</taxon>
        <taxon>Tracheophyta</taxon>
        <taxon>Spermatophyta</taxon>
        <taxon>Magnoliopsida</taxon>
        <taxon>Liliopsida</taxon>
        <taxon>Poales</taxon>
        <taxon>Poaceae</taxon>
        <taxon>BOP clade</taxon>
        <taxon>Pooideae</taxon>
        <taxon>Triticodae</taxon>
        <taxon>Triticeae</taxon>
        <taxon>Triticinae</taxon>
        <taxon>Aegilops</taxon>
    </lineage>
</organism>
<dbReference type="Gramene" id="AET7Gv21236000.7">
    <property type="protein sequence ID" value="AET7Gv21236000.7"/>
    <property type="gene ID" value="AET7Gv21236000"/>
</dbReference>
<evidence type="ECO:0000313" key="1">
    <source>
        <dbReference type="EnsemblPlants" id="AET7Gv21236000.7"/>
    </source>
</evidence>
<dbReference type="GO" id="GO:0051743">
    <property type="term" value="F:red chlorophyll catabolite reductase activity"/>
    <property type="evidence" value="ECO:0007669"/>
    <property type="project" value="InterPro"/>
</dbReference>
<reference evidence="1" key="3">
    <citation type="journal article" date="2017" name="Nature">
        <title>Genome sequence of the progenitor of the wheat D genome Aegilops tauschii.</title>
        <authorList>
            <person name="Luo M.C."/>
            <person name="Gu Y.Q."/>
            <person name="Puiu D."/>
            <person name="Wang H."/>
            <person name="Twardziok S.O."/>
            <person name="Deal K.R."/>
            <person name="Huo N."/>
            <person name="Zhu T."/>
            <person name="Wang L."/>
            <person name="Wang Y."/>
            <person name="McGuire P.E."/>
            <person name="Liu S."/>
            <person name="Long H."/>
            <person name="Ramasamy R.K."/>
            <person name="Rodriguez J.C."/>
            <person name="Van S.L."/>
            <person name="Yuan L."/>
            <person name="Wang Z."/>
            <person name="Xia Z."/>
            <person name="Xiao L."/>
            <person name="Anderson O.D."/>
            <person name="Ouyang S."/>
            <person name="Liang Y."/>
            <person name="Zimin A.V."/>
            <person name="Pertea G."/>
            <person name="Qi P."/>
            <person name="Bennetzen J.L."/>
            <person name="Dai X."/>
            <person name="Dawson M.W."/>
            <person name="Muller H.G."/>
            <person name="Kugler K."/>
            <person name="Rivarola-Duarte L."/>
            <person name="Spannagl M."/>
            <person name="Mayer K.F.X."/>
            <person name="Lu F.H."/>
            <person name="Bevan M.W."/>
            <person name="Leroy P."/>
            <person name="Li P."/>
            <person name="You F.M."/>
            <person name="Sun Q."/>
            <person name="Liu Z."/>
            <person name="Lyons E."/>
            <person name="Wicker T."/>
            <person name="Salzberg S.L."/>
            <person name="Devos K.M."/>
            <person name="Dvorak J."/>
        </authorList>
    </citation>
    <scope>NUCLEOTIDE SEQUENCE [LARGE SCALE GENOMIC DNA]</scope>
    <source>
        <strain evidence="1">cv. AL8/78</strain>
    </source>
</reference>
<dbReference type="PANTHER" id="PTHR34685">
    <property type="entry name" value="RED CHLOROPHYLL CATABOLITE REDUCTASE, CHLOROPLASTIC"/>
    <property type="match status" value="1"/>
</dbReference>
<dbReference type="GO" id="GO:0015996">
    <property type="term" value="P:chlorophyll catabolic process"/>
    <property type="evidence" value="ECO:0007669"/>
    <property type="project" value="TreeGrafter"/>
</dbReference>
<dbReference type="Pfam" id="PF06405">
    <property type="entry name" value="RCC_reductase"/>
    <property type="match status" value="1"/>
</dbReference>
<dbReference type="PANTHER" id="PTHR34685:SF2">
    <property type="entry name" value="RED CHLOROPHYLL CATABOLITE REDUCTASE, CHLOROPLASTIC"/>
    <property type="match status" value="1"/>
</dbReference>
<reference evidence="2" key="1">
    <citation type="journal article" date="2014" name="Science">
        <title>Ancient hybridizations among the ancestral genomes of bread wheat.</title>
        <authorList>
            <consortium name="International Wheat Genome Sequencing Consortium,"/>
            <person name="Marcussen T."/>
            <person name="Sandve S.R."/>
            <person name="Heier L."/>
            <person name="Spannagl M."/>
            <person name="Pfeifer M."/>
            <person name="Jakobsen K.S."/>
            <person name="Wulff B.B."/>
            <person name="Steuernagel B."/>
            <person name="Mayer K.F."/>
            <person name="Olsen O.A."/>
        </authorList>
    </citation>
    <scope>NUCLEOTIDE SEQUENCE [LARGE SCALE GENOMIC DNA]</scope>
    <source>
        <strain evidence="2">cv. AL8/78</strain>
    </source>
</reference>
<keyword evidence="2" id="KW-1185">Reference proteome</keyword>
<name>A0A453T4K4_AEGTS</name>
<evidence type="ECO:0000313" key="2">
    <source>
        <dbReference type="Proteomes" id="UP000015105"/>
    </source>
</evidence>
<dbReference type="Gene3D" id="3.40.1500.20">
    <property type="match status" value="2"/>
</dbReference>
<reference evidence="1" key="5">
    <citation type="journal article" date="2021" name="G3 (Bethesda)">
        <title>Aegilops tauschii genome assembly Aet v5.0 features greater sequence contiguity and improved annotation.</title>
        <authorList>
            <person name="Wang L."/>
            <person name="Zhu T."/>
            <person name="Rodriguez J.C."/>
            <person name="Deal K.R."/>
            <person name="Dubcovsky J."/>
            <person name="McGuire P.E."/>
            <person name="Lux T."/>
            <person name="Spannagl M."/>
            <person name="Mayer K.F.X."/>
            <person name="Baldrich P."/>
            <person name="Meyers B.C."/>
            <person name="Huo N."/>
            <person name="Gu Y.Q."/>
            <person name="Zhou H."/>
            <person name="Devos K.M."/>
            <person name="Bennetzen J.L."/>
            <person name="Unver T."/>
            <person name="Budak H."/>
            <person name="Gulick P.J."/>
            <person name="Galiba G."/>
            <person name="Kalapos B."/>
            <person name="Nelson D.R."/>
            <person name="Li P."/>
            <person name="You F.M."/>
            <person name="Luo M.C."/>
            <person name="Dvorak J."/>
        </authorList>
    </citation>
    <scope>NUCLEOTIDE SEQUENCE [LARGE SCALE GENOMIC DNA]</scope>
    <source>
        <strain evidence="1">cv. AL8/78</strain>
    </source>
</reference>
<reference evidence="2" key="2">
    <citation type="journal article" date="2017" name="Nat. Plants">
        <title>The Aegilops tauschii genome reveals multiple impacts of transposons.</title>
        <authorList>
            <person name="Zhao G."/>
            <person name="Zou C."/>
            <person name="Li K."/>
            <person name="Wang K."/>
            <person name="Li T."/>
            <person name="Gao L."/>
            <person name="Zhang X."/>
            <person name="Wang H."/>
            <person name="Yang Z."/>
            <person name="Liu X."/>
            <person name="Jiang W."/>
            <person name="Mao L."/>
            <person name="Kong X."/>
            <person name="Jiao Y."/>
            <person name="Jia J."/>
        </authorList>
    </citation>
    <scope>NUCLEOTIDE SEQUENCE [LARGE SCALE GENOMIC DNA]</scope>
    <source>
        <strain evidence="2">cv. AL8/78</strain>
    </source>
</reference>
<dbReference type="EnsemblPlants" id="AET7Gv21236000.7">
    <property type="protein sequence ID" value="AET7Gv21236000.7"/>
    <property type="gene ID" value="AET7Gv21236000"/>
</dbReference>
<accession>A0A453T4K4</accession>
<reference evidence="1" key="4">
    <citation type="submission" date="2019-03" db="UniProtKB">
        <authorList>
            <consortium name="EnsemblPlants"/>
        </authorList>
    </citation>
    <scope>IDENTIFICATION</scope>
</reference>
<dbReference type="InterPro" id="IPR009439">
    <property type="entry name" value="RCC_reductase"/>
</dbReference>